<name>A0A8J5KVS5_ZINOF</name>
<dbReference type="InterPro" id="IPR006652">
    <property type="entry name" value="Kelch_1"/>
</dbReference>
<comment type="caution">
    <text evidence="3">The sequence shown here is derived from an EMBL/GenBank/DDBJ whole genome shotgun (WGS) entry which is preliminary data.</text>
</comment>
<proteinExistence type="predicted"/>
<dbReference type="Proteomes" id="UP000734854">
    <property type="component" value="Unassembled WGS sequence"/>
</dbReference>
<dbReference type="Pfam" id="PF01344">
    <property type="entry name" value="Kelch_1"/>
    <property type="match status" value="2"/>
</dbReference>
<dbReference type="PANTHER" id="PTHR46122:SF6">
    <property type="entry name" value="OS04G0619300 PROTEIN"/>
    <property type="match status" value="1"/>
</dbReference>
<sequence length="486" mass="54670">MLKNALGSGDLVFLAAGRGDLVKDLGNALKMLCFGIMLQNPIKGVPREKEMQHIQLGIMFANPSHLLQLFGSFNQEYDSFQKCLLACLLFANNVGLPKDKIKEAFGRDVNVDSWSVRGLKSKRFMMKLQAEGSYNDQRSNDCFLPGLYDDVALHCLALLCRSDFPSLACLNRRFNSLIRGGYLYKLRRQHGVIEYWVYLACSLMPWEAFDPFRRRWLRLPRMPCDDCFSCADKESLAVGTQLLVFGREVTGFAIWKYSVVSRDWSRCPPMNLPRCLFGSGSCGEIAIVAGGTDKYGGVSKCVELYNSETGTWETLSDLNIPRRLCSGFFMDGKFYVIGGMLNQTDSLTCGEEYDLKTRTWRRIRNMYPGGNRATQSPPLIAVVNNQLYAADQSTNEVKKYDKATNTWSVIRQLPVRADYSNGWGLAFKGCGDKLLVIGGHRGPQGEVIILHYWCPEDGNVRGTEWDVISIRERAGAFVYNCAIMGC</sequence>
<gene>
    <name evidence="3" type="ORF">ZIOFF_052814</name>
</gene>
<dbReference type="FunFam" id="2.120.10.80:FF:000007">
    <property type="entry name" value="F-box/kelch-repeat protein SKIP11"/>
    <property type="match status" value="1"/>
</dbReference>
<evidence type="ECO:0000313" key="4">
    <source>
        <dbReference type="Proteomes" id="UP000734854"/>
    </source>
</evidence>
<organism evidence="3 4">
    <name type="scientific">Zingiber officinale</name>
    <name type="common">Ginger</name>
    <name type="synonym">Amomum zingiber</name>
    <dbReference type="NCBI Taxonomy" id="94328"/>
    <lineage>
        <taxon>Eukaryota</taxon>
        <taxon>Viridiplantae</taxon>
        <taxon>Streptophyta</taxon>
        <taxon>Embryophyta</taxon>
        <taxon>Tracheophyta</taxon>
        <taxon>Spermatophyta</taxon>
        <taxon>Magnoliopsida</taxon>
        <taxon>Liliopsida</taxon>
        <taxon>Zingiberales</taxon>
        <taxon>Zingiberaceae</taxon>
        <taxon>Zingiber</taxon>
    </lineage>
</organism>
<reference evidence="3 4" key="1">
    <citation type="submission" date="2020-08" db="EMBL/GenBank/DDBJ databases">
        <title>Plant Genome Project.</title>
        <authorList>
            <person name="Zhang R.-G."/>
        </authorList>
    </citation>
    <scope>NUCLEOTIDE SEQUENCE [LARGE SCALE GENOMIC DNA]</scope>
    <source>
        <tissue evidence="3">Rhizome</tissue>
    </source>
</reference>
<dbReference type="SUPFAM" id="SSF117281">
    <property type="entry name" value="Kelch motif"/>
    <property type="match status" value="1"/>
</dbReference>
<dbReference type="CDD" id="cd22152">
    <property type="entry name" value="F-box_AtAFR-like"/>
    <property type="match status" value="1"/>
</dbReference>
<dbReference type="InterPro" id="IPR052439">
    <property type="entry name" value="F-box/Kelch-repeat"/>
</dbReference>
<evidence type="ECO:0000256" key="2">
    <source>
        <dbReference type="ARBA" id="ARBA00022737"/>
    </source>
</evidence>
<accession>A0A8J5KVS5</accession>
<dbReference type="InterPro" id="IPR015915">
    <property type="entry name" value="Kelch-typ_b-propeller"/>
</dbReference>
<keyword evidence="4" id="KW-1185">Reference proteome</keyword>
<dbReference type="AlphaFoldDB" id="A0A8J5KVS5"/>
<dbReference type="Gene3D" id="2.120.10.80">
    <property type="entry name" value="Kelch-type beta propeller"/>
    <property type="match status" value="1"/>
</dbReference>
<protein>
    <recommendedName>
        <fullName evidence="5">F-box/kelch-repeat protein</fullName>
    </recommendedName>
</protein>
<dbReference type="GO" id="GO:0005634">
    <property type="term" value="C:nucleus"/>
    <property type="evidence" value="ECO:0007669"/>
    <property type="project" value="TreeGrafter"/>
</dbReference>
<evidence type="ECO:0008006" key="5">
    <source>
        <dbReference type="Google" id="ProtNLM"/>
    </source>
</evidence>
<dbReference type="EMBL" id="JACMSC010000014">
    <property type="protein sequence ID" value="KAG6491463.1"/>
    <property type="molecule type" value="Genomic_DNA"/>
</dbReference>
<dbReference type="PANTHER" id="PTHR46122">
    <property type="entry name" value="GALACTOSE OXIDASE/KELCH REPEAT PROTEIN-RELATED"/>
    <property type="match status" value="1"/>
</dbReference>
<evidence type="ECO:0000256" key="1">
    <source>
        <dbReference type="ARBA" id="ARBA00022441"/>
    </source>
</evidence>
<keyword evidence="2" id="KW-0677">Repeat</keyword>
<evidence type="ECO:0000313" key="3">
    <source>
        <dbReference type="EMBL" id="KAG6491463.1"/>
    </source>
</evidence>
<keyword evidence="1" id="KW-0880">Kelch repeat</keyword>
<dbReference type="SMART" id="SM00612">
    <property type="entry name" value="Kelch"/>
    <property type="match status" value="3"/>
</dbReference>